<dbReference type="WBParaSite" id="Gr19_v10_g8072.t1">
    <property type="protein sequence ID" value="Gr19_v10_g8072.t1"/>
    <property type="gene ID" value="Gr19_v10_g8072"/>
</dbReference>
<name>A0A914I6Y6_GLORO</name>
<reference evidence="2" key="1">
    <citation type="submission" date="2022-11" db="UniProtKB">
        <authorList>
            <consortium name="WormBaseParasite"/>
        </authorList>
    </citation>
    <scope>IDENTIFICATION</scope>
</reference>
<dbReference type="AlphaFoldDB" id="A0A914I6Y6"/>
<organism evidence="1 2">
    <name type="scientific">Globodera rostochiensis</name>
    <name type="common">Golden nematode worm</name>
    <name type="synonym">Heterodera rostochiensis</name>
    <dbReference type="NCBI Taxonomy" id="31243"/>
    <lineage>
        <taxon>Eukaryota</taxon>
        <taxon>Metazoa</taxon>
        <taxon>Ecdysozoa</taxon>
        <taxon>Nematoda</taxon>
        <taxon>Chromadorea</taxon>
        <taxon>Rhabditida</taxon>
        <taxon>Tylenchina</taxon>
        <taxon>Tylenchomorpha</taxon>
        <taxon>Tylenchoidea</taxon>
        <taxon>Heteroderidae</taxon>
        <taxon>Heteroderinae</taxon>
        <taxon>Globodera</taxon>
    </lineage>
</organism>
<evidence type="ECO:0000313" key="1">
    <source>
        <dbReference type="Proteomes" id="UP000887572"/>
    </source>
</evidence>
<evidence type="ECO:0000313" key="2">
    <source>
        <dbReference type="WBParaSite" id="Gr19_v10_g8072.t1"/>
    </source>
</evidence>
<accession>A0A914I6Y6</accession>
<protein>
    <submittedName>
        <fullName evidence="2">Uncharacterized protein</fullName>
    </submittedName>
</protein>
<keyword evidence="1" id="KW-1185">Reference proteome</keyword>
<dbReference type="Proteomes" id="UP000887572">
    <property type="component" value="Unplaced"/>
</dbReference>
<proteinExistence type="predicted"/>
<sequence>MANGHSKQSDTDQKSDTKLIFEIIQLRISTTNERLQHCRFCPSHRAYSSRLQLGGRLGLKLTPCQKMTAKCRDNWGECFDRHAYNGDACCQQGASFKCGDDMTPQEAISKDPVLAQRIKCVLAGHPDLESLEKCLPKLSKCKSPSMCLDEFDEAKVTSEKCPKILKCLQRKHSDVEELGKCMPKDVHNQEMQCVLASNRERHRSVKKTLMKRWEFH</sequence>